<keyword evidence="2" id="KW-1185">Reference proteome</keyword>
<gene>
    <name evidence="1" type="ORF">M569_15034</name>
</gene>
<dbReference type="Proteomes" id="UP000015453">
    <property type="component" value="Unassembled WGS sequence"/>
</dbReference>
<organism evidence="1 2">
    <name type="scientific">Genlisea aurea</name>
    <dbReference type="NCBI Taxonomy" id="192259"/>
    <lineage>
        <taxon>Eukaryota</taxon>
        <taxon>Viridiplantae</taxon>
        <taxon>Streptophyta</taxon>
        <taxon>Embryophyta</taxon>
        <taxon>Tracheophyta</taxon>
        <taxon>Spermatophyta</taxon>
        <taxon>Magnoliopsida</taxon>
        <taxon>eudicotyledons</taxon>
        <taxon>Gunneridae</taxon>
        <taxon>Pentapetalae</taxon>
        <taxon>asterids</taxon>
        <taxon>lamiids</taxon>
        <taxon>Lamiales</taxon>
        <taxon>Lentibulariaceae</taxon>
        <taxon>Genlisea</taxon>
    </lineage>
</organism>
<reference evidence="1 2" key="1">
    <citation type="journal article" date="2013" name="BMC Genomics">
        <title>The miniature genome of a carnivorous plant Genlisea aurea contains a low number of genes and short non-coding sequences.</title>
        <authorList>
            <person name="Leushkin E.V."/>
            <person name="Sutormin R.A."/>
            <person name="Nabieva E.R."/>
            <person name="Penin A.A."/>
            <person name="Kondrashov A.S."/>
            <person name="Logacheva M.D."/>
        </authorList>
    </citation>
    <scope>NUCLEOTIDE SEQUENCE [LARGE SCALE GENOMIC DNA]</scope>
</reference>
<dbReference type="AlphaFoldDB" id="S8DJV5"/>
<comment type="caution">
    <text evidence="1">The sequence shown here is derived from an EMBL/GenBank/DDBJ whole genome shotgun (WGS) entry which is preliminary data.</text>
</comment>
<feature type="non-terminal residue" evidence="1">
    <location>
        <position position="1"/>
    </location>
</feature>
<sequence length="102" mass="11358">GDFVQAHGLAKDDYILVYQDVDTGTYVIEAKKKDEFSTAKTDAAETSRSEVAAAADDDGLFPEEAALDYVYEYDTSFLDDSPLDYVYEYDDTSLGLDSSFDY</sequence>
<evidence type="ECO:0000313" key="1">
    <source>
        <dbReference type="EMBL" id="EPS59772.1"/>
    </source>
</evidence>
<proteinExistence type="predicted"/>
<evidence type="ECO:0000313" key="2">
    <source>
        <dbReference type="Proteomes" id="UP000015453"/>
    </source>
</evidence>
<feature type="non-terminal residue" evidence="1">
    <location>
        <position position="102"/>
    </location>
</feature>
<name>S8DJV5_9LAMI</name>
<protein>
    <recommendedName>
        <fullName evidence="3">TF-B3 domain-containing protein</fullName>
    </recommendedName>
</protein>
<dbReference type="OrthoDB" id="757982at2759"/>
<evidence type="ECO:0008006" key="3">
    <source>
        <dbReference type="Google" id="ProtNLM"/>
    </source>
</evidence>
<accession>S8DJV5</accession>
<dbReference type="EMBL" id="AUSU01008090">
    <property type="protein sequence ID" value="EPS59772.1"/>
    <property type="molecule type" value="Genomic_DNA"/>
</dbReference>